<proteinExistence type="predicted"/>
<dbReference type="SUPFAM" id="SSF55821">
    <property type="entry name" value="YrdC/RibB"/>
    <property type="match status" value="1"/>
</dbReference>
<dbReference type="InterPro" id="IPR017945">
    <property type="entry name" value="DHBP_synth_RibB-like_a/b_dom"/>
</dbReference>
<dbReference type="Proteomes" id="UP000324585">
    <property type="component" value="Unassembled WGS sequence"/>
</dbReference>
<dbReference type="InterPro" id="IPR052532">
    <property type="entry name" value="SUA5_domain"/>
</dbReference>
<evidence type="ECO:0000256" key="1">
    <source>
        <dbReference type="ARBA" id="ARBA00015492"/>
    </source>
</evidence>
<name>A0A5J4YZD7_PORPP</name>
<dbReference type="PANTHER" id="PTHR42828:SF3">
    <property type="entry name" value="THREONYLCARBAMOYL-AMP SYNTHASE"/>
    <property type="match status" value="1"/>
</dbReference>
<dbReference type="AlphaFoldDB" id="A0A5J4YZD7"/>
<protein>
    <recommendedName>
        <fullName evidence="1">Threonylcarbamoyl-AMP synthase</fullName>
    </recommendedName>
</protein>
<dbReference type="PROSITE" id="PS51163">
    <property type="entry name" value="YRDC"/>
    <property type="match status" value="1"/>
</dbReference>
<gene>
    <name evidence="3" type="ORF">FVE85_0740</name>
</gene>
<dbReference type="PANTHER" id="PTHR42828">
    <property type="entry name" value="DHBP SYNTHASE RIBB-LIKE ALPHA/BETA DOMAIN-CONTAINING PROTEIN"/>
    <property type="match status" value="1"/>
</dbReference>
<dbReference type="InterPro" id="IPR006070">
    <property type="entry name" value="Sua5-like_dom"/>
</dbReference>
<dbReference type="Gene3D" id="3.90.870.10">
    <property type="entry name" value="DHBP synthase"/>
    <property type="match status" value="1"/>
</dbReference>
<keyword evidence="4" id="KW-1185">Reference proteome</keyword>
<dbReference type="EMBL" id="VRMN01000002">
    <property type="protein sequence ID" value="KAA8497011.1"/>
    <property type="molecule type" value="Genomic_DNA"/>
</dbReference>
<reference evidence="4" key="1">
    <citation type="journal article" date="2019" name="Nat. Commun.">
        <title>Expansion of phycobilisome linker gene families in mesophilic red algae.</title>
        <authorList>
            <person name="Lee J."/>
            <person name="Kim D."/>
            <person name="Bhattacharya D."/>
            <person name="Yoon H.S."/>
        </authorList>
    </citation>
    <scope>NUCLEOTIDE SEQUENCE [LARGE SCALE GENOMIC DNA]</scope>
    <source>
        <strain evidence="4">CCMP 1328</strain>
    </source>
</reference>
<sequence>MSAKQQDRRERQTASFVAPCGSRSDFASGRVEVNGRCGAWKESGRGYHGAKPALQDCGSGAVKQRRVRCVQMQAAMARASAKQKQAAKAVEHVSLDPASGGDDRWKMEAVARMLQQGAVGLIPAGGTYAFACALSHRKGVERILEVKNVSDKKKALSIVCKDLSMVQRYVHPIDKNLFRILRTALPGPYTFILPATNEVPRFLLESGKKSWKRREIGIRIPDDPYCLALMECMDEPLLVSSASINGIPDDDDEEDEYAPKNSKVVDPCMCALTLRDAWCSRLDFVVDAGLMQAVQSTVVDCTKEPYEILRYGAGDVSVLE</sequence>
<evidence type="ECO:0000313" key="4">
    <source>
        <dbReference type="Proteomes" id="UP000324585"/>
    </source>
</evidence>
<accession>A0A5J4YZD7</accession>
<dbReference type="GO" id="GO:0003725">
    <property type="term" value="F:double-stranded RNA binding"/>
    <property type="evidence" value="ECO:0007669"/>
    <property type="project" value="InterPro"/>
</dbReference>
<evidence type="ECO:0000313" key="3">
    <source>
        <dbReference type="EMBL" id="KAA8497011.1"/>
    </source>
</evidence>
<evidence type="ECO:0000259" key="2">
    <source>
        <dbReference type="PROSITE" id="PS51163"/>
    </source>
</evidence>
<organism evidence="3 4">
    <name type="scientific">Porphyridium purpureum</name>
    <name type="common">Red alga</name>
    <name type="synonym">Porphyridium cruentum</name>
    <dbReference type="NCBI Taxonomy" id="35688"/>
    <lineage>
        <taxon>Eukaryota</taxon>
        <taxon>Rhodophyta</taxon>
        <taxon>Bangiophyceae</taxon>
        <taxon>Porphyridiales</taxon>
        <taxon>Porphyridiaceae</taxon>
        <taxon>Porphyridium</taxon>
    </lineage>
</organism>
<dbReference type="OrthoDB" id="3648309at2759"/>
<comment type="caution">
    <text evidence="3">The sequence shown here is derived from an EMBL/GenBank/DDBJ whole genome shotgun (WGS) entry which is preliminary data.</text>
</comment>
<dbReference type="Pfam" id="PF01300">
    <property type="entry name" value="Sua5_yciO_yrdC"/>
    <property type="match status" value="1"/>
</dbReference>
<feature type="domain" description="YrdC-like" evidence="2">
    <location>
        <begin position="104"/>
        <end position="314"/>
    </location>
</feature>
<dbReference type="OMA" id="PLTQGWE"/>